<feature type="transmembrane region" description="Helical" evidence="5">
    <location>
        <begin position="117"/>
        <end position="146"/>
    </location>
</feature>
<keyword evidence="1" id="KW-0808">Transferase</keyword>
<keyword evidence="5" id="KW-1133">Transmembrane helix</keyword>
<dbReference type="STRING" id="1122997.GCA_000425285_01127"/>
<feature type="transmembrane region" description="Helical" evidence="5">
    <location>
        <begin position="82"/>
        <end position="105"/>
    </location>
</feature>
<sequence>MSTDAADRQTRRLSASRRRDDPAGRLQRAVTVLRWVLLGHAILMGGLRWQHSSHPWALAAVLTAMLVWTAVMTAWVRRDSVPPLALTGVDVLIAVSVTAISQIILGPSVRTASFEGIGSYWVICAALSAALIRGPLLGFLAALLVIAPGLAGVGHGDLWAWSADLLLVVACVVLGRLIDQIRRMMADRERDQAVAARLAERERLGRIVHDGALQVLSMVEREGPDLGPRGQALARLAHEQGGQLRRMLQMSAGEGARAEGPQDLKDLVAAVESHEGESVTVSAMAGELLLPAHLVDELDKAVVEIISNVAHHAGAAAHCWILIEEEAGTIVISERDNGSGMSPGQAEQAAAEGRMGITHSIAGRIHALGGTTTMRTSEGHGVEWEIRVPTGRQAVRPVPRSQ</sequence>
<dbReference type="GO" id="GO:0016301">
    <property type="term" value="F:kinase activity"/>
    <property type="evidence" value="ECO:0007669"/>
    <property type="project" value="UniProtKB-KW"/>
</dbReference>
<gene>
    <name evidence="7" type="ORF">NCTC13652_00733</name>
</gene>
<keyword evidence="5" id="KW-0472">Membrane</keyword>
<keyword evidence="3" id="KW-0902">Two-component regulatory system</keyword>
<dbReference type="PANTHER" id="PTHR24421">
    <property type="entry name" value="NITRATE/NITRITE SENSOR PROTEIN NARX-RELATED"/>
    <property type="match status" value="1"/>
</dbReference>
<dbReference type="Pfam" id="PF02518">
    <property type="entry name" value="HATPase_c"/>
    <property type="match status" value="1"/>
</dbReference>
<dbReference type="RefSeq" id="WP_051238215.1">
    <property type="nucleotide sequence ID" value="NZ_LR134473.1"/>
</dbReference>
<keyword evidence="8" id="KW-1185">Reference proteome</keyword>
<evidence type="ECO:0000256" key="3">
    <source>
        <dbReference type="ARBA" id="ARBA00023012"/>
    </source>
</evidence>
<dbReference type="Gene3D" id="3.30.565.10">
    <property type="entry name" value="Histidine kinase-like ATPase, C-terminal domain"/>
    <property type="match status" value="1"/>
</dbReference>
<evidence type="ECO:0000256" key="2">
    <source>
        <dbReference type="ARBA" id="ARBA00022777"/>
    </source>
</evidence>
<dbReference type="InterPro" id="IPR036890">
    <property type="entry name" value="HATPase_C_sf"/>
</dbReference>
<organism evidence="7 8">
    <name type="scientific">Acidipropionibacterium jensenii</name>
    <dbReference type="NCBI Taxonomy" id="1749"/>
    <lineage>
        <taxon>Bacteria</taxon>
        <taxon>Bacillati</taxon>
        <taxon>Actinomycetota</taxon>
        <taxon>Actinomycetes</taxon>
        <taxon>Propionibacteriales</taxon>
        <taxon>Propionibacteriaceae</taxon>
        <taxon>Acidipropionibacterium</taxon>
    </lineage>
</organism>
<accession>A0A3S4VI59</accession>
<feature type="transmembrane region" description="Helical" evidence="5">
    <location>
        <begin position="158"/>
        <end position="178"/>
    </location>
</feature>
<dbReference type="PANTHER" id="PTHR24421:SF61">
    <property type="entry name" value="OXYGEN SENSOR HISTIDINE KINASE NREB"/>
    <property type="match status" value="1"/>
</dbReference>
<dbReference type="EMBL" id="LR134473">
    <property type="protein sequence ID" value="VEI02554.1"/>
    <property type="molecule type" value="Genomic_DNA"/>
</dbReference>
<proteinExistence type="predicted"/>
<evidence type="ECO:0000256" key="5">
    <source>
        <dbReference type="SAM" id="Phobius"/>
    </source>
</evidence>
<reference evidence="7 8" key="1">
    <citation type="submission" date="2018-12" db="EMBL/GenBank/DDBJ databases">
        <authorList>
            <consortium name="Pathogen Informatics"/>
        </authorList>
    </citation>
    <scope>NUCLEOTIDE SEQUENCE [LARGE SCALE GENOMIC DNA]</scope>
    <source>
        <strain evidence="7 8">NCTC13652</strain>
    </source>
</reference>
<evidence type="ECO:0000313" key="7">
    <source>
        <dbReference type="EMBL" id="VEI02554.1"/>
    </source>
</evidence>
<feature type="transmembrane region" description="Helical" evidence="5">
    <location>
        <begin position="56"/>
        <end position="76"/>
    </location>
</feature>
<feature type="domain" description="Histidine kinase/HSP90-like ATPase" evidence="6">
    <location>
        <begin position="296"/>
        <end position="390"/>
    </location>
</feature>
<dbReference type="SUPFAM" id="SSF55874">
    <property type="entry name" value="ATPase domain of HSP90 chaperone/DNA topoisomerase II/histidine kinase"/>
    <property type="match status" value="1"/>
</dbReference>
<evidence type="ECO:0000256" key="1">
    <source>
        <dbReference type="ARBA" id="ARBA00022679"/>
    </source>
</evidence>
<keyword evidence="5" id="KW-0812">Transmembrane</keyword>
<dbReference type="Proteomes" id="UP000277858">
    <property type="component" value="Chromosome"/>
</dbReference>
<evidence type="ECO:0000259" key="6">
    <source>
        <dbReference type="Pfam" id="PF02518"/>
    </source>
</evidence>
<keyword evidence="2 7" id="KW-0418">Kinase</keyword>
<evidence type="ECO:0000256" key="4">
    <source>
        <dbReference type="SAM" id="MobiDB-lite"/>
    </source>
</evidence>
<feature type="compositionally biased region" description="Basic and acidic residues" evidence="4">
    <location>
        <begin position="1"/>
        <end position="10"/>
    </location>
</feature>
<feature type="region of interest" description="Disordered" evidence="4">
    <location>
        <begin position="1"/>
        <end position="20"/>
    </location>
</feature>
<dbReference type="InterPro" id="IPR050482">
    <property type="entry name" value="Sensor_HK_TwoCompSys"/>
</dbReference>
<evidence type="ECO:0000313" key="8">
    <source>
        <dbReference type="Proteomes" id="UP000277858"/>
    </source>
</evidence>
<dbReference type="OrthoDB" id="5181554at2"/>
<protein>
    <submittedName>
        <fullName evidence="7">Signal transduction histidine kinase</fullName>
    </submittedName>
</protein>
<dbReference type="InterPro" id="IPR003594">
    <property type="entry name" value="HATPase_dom"/>
</dbReference>
<dbReference type="GO" id="GO:0000160">
    <property type="term" value="P:phosphorelay signal transduction system"/>
    <property type="evidence" value="ECO:0007669"/>
    <property type="project" value="UniProtKB-KW"/>
</dbReference>
<dbReference type="AlphaFoldDB" id="A0A3S4VI59"/>
<name>A0A3S4VI59_9ACTN</name>